<name>A0ABX1HL72_9BACT</name>
<reference evidence="6 7" key="1">
    <citation type="submission" date="2020-03" db="EMBL/GenBank/DDBJ databases">
        <title>Genomic Encyclopedia of Type Strains, Phase IV (KMG-V): Genome sequencing to study the core and pangenomes of soil and plant-associated prokaryotes.</title>
        <authorList>
            <person name="Whitman W."/>
        </authorList>
    </citation>
    <scope>NUCLEOTIDE SEQUENCE [LARGE SCALE GENOMIC DNA]</scope>
    <source>
        <strain evidence="6 7">1B</strain>
    </source>
</reference>
<dbReference type="SUPFAM" id="SSF51126">
    <property type="entry name" value="Pectin lyase-like"/>
    <property type="match status" value="1"/>
</dbReference>
<keyword evidence="7" id="KW-1185">Reference proteome</keyword>
<dbReference type="Pfam" id="PF01095">
    <property type="entry name" value="Pectinesterase"/>
    <property type="match status" value="1"/>
</dbReference>
<dbReference type="SUPFAM" id="SSF81853">
    <property type="entry name" value="Family 10 polysaccharide lyase"/>
    <property type="match status" value="1"/>
</dbReference>
<dbReference type="InterPro" id="IPR012334">
    <property type="entry name" value="Pectin_lyas_fold"/>
</dbReference>
<proteinExistence type="inferred from homology"/>
<comment type="caution">
    <text evidence="6">The sequence shown here is derived from an EMBL/GenBank/DDBJ whole genome shotgun (WGS) entry which is preliminary data.</text>
</comment>
<dbReference type="Gene3D" id="2.160.20.10">
    <property type="entry name" value="Single-stranded right-handed beta-helix, Pectin lyase-like"/>
    <property type="match status" value="1"/>
</dbReference>
<feature type="domain" description="Pectinesterase catalytic" evidence="5">
    <location>
        <begin position="29"/>
        <end position="92"/>
    </location>
</feature>
<keyword evidence="4" id="KW-0732">Signal</keyword>
<evidence type="ECO:0000256" key="3">
    <source>
        <dbReference type="ARBA" id="ARBA00023085"/>
    </source>
</evidence>
<sequence>MKTTALRLPGLLSLLLLSLGLQPAQAQTVTVAPDGSADYRTIQEAINSLPDLAAKPRTVLIKNGTYHEKIYLDGKEKLVLKGQSEAGVVLTYAQARDLWTCDANATAGDWGVATLNLRNSPDITLENLSVINSYGFDAAAGPVTIDCPTAPTGQKTVSKTGHQMALRALPGATRLVVRHCTFRALGGDTVSPWDTEAGAYYFQDCTMEGGVDFYCPRGWAYAENCRFICHSKEAAIWHDGSGSRDSKTVLRNCTFSGDDGFKLGRFHREAQFYLIDCRFAENMADADIYHAASGPGAKQWGRRVYYAGCHRAGGDYAWMKDNLATAEGAPKAREITAAWTFGGRWNPVTGVVRLAPAEATAPIDTIAEKMLLYQRAIGGWPKALGEVKVSYASRLSAAARAGLLDSKHQNDATIDNDATTREINYLAQAFQKTRNPAYRQGVENGIRYLLKMQYANGGFPQFYPDLSSYHGEITYNDDAMIRALTVLRQVARQQSPFAALDPELVPLAQAAVARGVASILRTQYVSQGQPTAWAAQYDPVSLLPAKARAFELPSLSGEESVSIVRFLMDIEQPTAAEKAAIEGAVQWFEKVKMLNVALKEIAAPKEPKGRDRIIVPAPGAVLWARFYELGTNRPIYVGRDSQVHYQLTEIENERRAGYLYAGTWPAELLAQDYPAWVKRVGGEAKK</sequence>
<feature type="chain" id="PRO_5045500327" evidence="4">
    <location>
        <begin position="27"/>
        <end position="686"/>
    </location>
</feature>
<dbReference type="RefSeq" id="WP_235955503.1">
    <property type="nucleotide sequence ID" value="NZ_JAAVTK010000006.1"/>
</dbReference>
<dbReference type="Gene3D" id="1.50.10.20">
    <property type="match status" value="1"/>
</dbReference>
<keyword evidence="6" id="KW-0456">Lyase</keyword>
<dbReference type="InterPro" id="IPR011050">
    <property type="entry name" value="Pectin_lyase_fold/virulence"/>
</dbReference>
<dbReference type="GO" id="GO:0016829">
    <property type="term" value="F:lyase activity"/>
    <property type="evidence" value="ECO:0007669"/>
    <property type="project" value="UniProtKB-KW"/>
</dbReference>
<evidence type="ECO:0000313" key="6">
    <source>
        <dbReference type="EMBL" id="NKI89741.1"/>
    </source>
</evidence>
<dbReference type="PANTHER" id="PTHR31321">
    <property type="entry name" value="ACYL-COA THIOESTER HYDROLASE YBHC-RELATED"/>
    <property type="match status" value="1"/>
</dbReference>
<dbReference type="Pfam" id="PF09492">
    <property type="entry name" value="Pec_lyase"/>
    <property type="match status" value="1"/>
</dbReference>
<dbReference type="EMBL" id="JAAVTK010000006">
    <property type="protein sequence ID" value="NKI89741.1"/>
    <property type="molecule type" value="Genomic_DNA"/>
</dbReference>
<evidence type="ECO:0000313" key="7">
    <source>
        <dbReference type="Proteomes" id="UP000717634"/>
    </source>
</evidence>
<comment type="similarity">
    <text evidence="1">Belongs to the pectinesterase family.</text>
</comment>
<dbReference type="PANTHER" id="PTHR31321:SF57">
    <property type="entry name" value="PECTINESTERASE 53-RELATED"/>
    <property type="match status" value="1"/>
</dbReference>
<evidence type="ECO:0000256" key="1">
    <source>
        <dbReference type="ARBA" id="ARBA00008891"/>
    </source>
</evidence>
<keyword evidence="3" id="KW-0063">Aspartyl esterase</keyword>
<dbReference type="NCBIfam" id="TIGR02474">
    <property type="entry name" value="pec_lyase"/>
    <property type="match status" value="1"/>
</dbReference>
<organism evidence="6 7">
    <name type="scientific">Hymenobacter artigasi</name>
    <dbReference type="NCBI Taxonomy" id="2719616"/>
    <lineage>
        <taxon>Bacteria</taxon>
        <taxon>Pseudomonadati</taxon>
        <taxon>Bacteroidota</taxon>
        <taxon>Cytophagia</taxon>
        <taxon>Cytophagales</taxon>
        <taxon>Hymenobacteraceae</taxon>
        <taxon>Hymenobacter</taxon>
    </lineage>
</organism>
<evidence type="ECO:0000256" key="2">
    <source>
        <dbReference type="ARBA" id="ARBA00022801"/>
    </source>
</evidence>
<feature type="signal peptide" evidence="4">
    <location>
        <begin position="1"/>
        <end position="26"/>
    </location>
</feature>
<accession>A0ABX1HL72</accession>
<protein>
    <submittedName>
        <fullName evidence="6">PelA/Pel-15E family pectate lyase</fullName>
    </submittedName>
</protein>
<evidence type="ECO:0000256" key="4">
    <source>
        <dbReference type="SAM" id="SignalP"/>
    </source>
</evidence>
<dbReference type="InterPro" id="IPR000070">
    <property type="entry name" value="Pectinesterase_cat"/>
</dbReference>
<dbReference type="Proteomes" id="UP000717634">
    <property type="component" value="Unassembled WGS sequence"/>
</dbReference>
<evidence type="ECO:0000259" key="5">
    <source>
        <dbReference type="Pfam" id="PF01095"/>
    </source>
</evidence>
<keyword evidence="2" id="KW-0378">Hydrolase</keyword>
<dbReference type="InterPro" id="IPR012669">
    <property type="entry name" value="Pectate_lyase"/>
</dbReference>
<gene>
    <name evidence="6" type="ORF">HBN54_002340</name>
</gene>